<dbReference type="Gene3D" id="3.30.565.10">
    <property type="entry name" value="Histidine kinase-like ATPase, C-terminal domain"/>
    <property type="match status" value="1"/>
</dbReference>
<dbReference type="InterPro" id="IPR003594">
    <property type="entry name" value="HATPase_dom"/>
</dbReference>
<proteinExistence type="predicted"/>
<feature type="domain" description="PAC" evidence="10">
    <location>
        <begin position="355"/>
        <end position="407"/>
    </location>
</feature>
<dbReference type="CDD" id="cd00130">
    <property type="entry name" value="PAS"/>
    <property type="match status" value="4"/>
</dbReference>
<dbReference type="Gene3D" id="3.30.450.20">
    <property type="entry name" value="PAS domain"/>
    <property type="match status" value="4"/>
</dbReference>
<keyword evidence="4" id="KW-0808">Transferase</keyword>
<dbReference type="Pfam" id="PF02518">
    <property type="entry name" value="HATPase_c"/>
    <property type="match status" value="1"/>
</dbReference>
<feature type="domain" description="PAC" evidence="10">
    <location>
        <begin position="225"/>
        <end position="276"/>
    </location>
</feature>
<accession>A0A3A6Q286</accession>
<dbReference type="InterPro" id="IPR036890">
    <property type="entry name" value="HATPase_C_sf"/>
</dbReference>
<feature type="domain" description="PAS" evidence="9">
    <location>
        <begin position="152"/>
        <end position="222"/>
    </location>
</feature>
<evidence type="ECO:0000259" key="10">
    <source>
        <dbReference type="PROSITE" id="PS50113"/>
    </source>
</evidence>
<dbReference type="SUPFAM" id="SSF55781">
    <property type="entry name" value="GAF domain-like"/>
    <property type="match status" value="1"/>
</dbReference>
<dbReference type="InterPro" id="IPR029016">
    <property type="entry name" value="GAF-like_dom_sf"/>
</dbReference>
<dbReference type="GO" id="GO:0000155">
    <property type="term" value="F:phosphorelay sensor kinase activity"/>
    <property type="evidence" value="ECO:0007669"/>
    <property type="project" value="InterPro"/>
</dbReference>
<dbReference type="InterPro" id="IPR003661">
    <property type="entry name" value="HisK_dim/P_dom"/>
</dbReference>
<dbReference type="PRINTS" id="PR00344">
    <property type="entry name" value="BCTRLSENSOR"/>
</dbReference>
<keyword evidence="5 11" id="KW-0418">Kinase</keyword>
<gene>
    <name evidence="11" type="ORF">DP106_13815</name>
</gene>
<evidence type="ECO:0000256" key="4">
    <source>
        <dbReference type="ARBA" id="ARBA00022679"/>
    </source>
</evidence>
<dbReference type="InterPro" id="IPR001610">
    <property type="entry name" value="PAC"/>
</dbReference>
<dbReference type="SUPFAM" id="SSF55785">
    <property type="entry name" value="PYP-like sensor domain (PAS domain)"/>
    <property type="match status" value="4"/>
</dbReference>
<evidence type="ECO:0000256" key="7">
    <source>
        <dbReference type="SAM" id="MobiDB-lite"/>
    </source>
</evidence>
<name>A0A3A6Q286_9EURY</name>
<dbReference type="Pfam" id="PF08448">
    <property type="entry name" value="PAS_4"/>
    <property type="match status" value="2"/>
</dbReference>
<keyword evidence="6" id="KW-0175">Coiled coil</keyword>
<dbReference type="InterPro" id="IPR000700">
    <property type="entry name" value="PAS-assoc_C"/>
</dbReference>
<dbReference type="NCBIfam" id="TIGR00229">
    <property type="entry name" value="sensory_box"/>
    <property type="match status" value="4"/>
</dbReference>
<dbReference type="EC" id="2.7.13.3" evidence="2"/>
<evidence type="ECO:0000256" key="6">
    <source>
        <dbReference type="SAM" id="Coils"/>
    </source>
</evidence>
<sequence length="927" mass="104890">MKGNSETPTEPDEGETITGESRSVYETVFDEMSDAAFLIDVEQSDQDYTFTYLRNNDSHQRRTGLSETELRGQTPRDILDDEQGTVVAENYRRCVEQEETIRYEERLDLPGGTSHWQTKLTPIVDAGEVTQIVGVARDITEQKEQEQQLKRIHRRFKTVMETMSAAVFLKDADGQYLVMNQACRELFNVEDEDVVGLTDNELFPSDIAGQAKTDDQQVIENEEAIKIEETIPTTTGDTVRLTRKSPVYGEDGEVIALCGVSTDITDRKEREQEFQIIRERFERLANNVEDAFFMLPADYSETEYVNPAVETIYGITPEEAHDNPMFWLRHVYPDDKDELLADIEAQQDGIVEWPVEQEFRIEHPERGMRWVRARLDQVTDGNGDTTGFTGVSTDITSRKQAEQKLKESKEQLTEQNTALESLAEIVTDTEKTFNQKVSDLLNLGAAYLDIDIGILSKIDGSEYTVQNVITPNEEISPGDTFDLSDTYCSLVYDADGPVSFHSANDGGIENHPAYAKQGLESYIGAPVFVDDKRYGTLNFSQPEARERAITDAEESFVRIMAQWVGTKLTRQQRQEKFERISKFLQDTQEVAEVGGWEMNLETEKLRWSEKIYRIHGLPLDANPTPEDAIDFYHPDDRDTIREVFDRVTADGEPYDLELRIVTTDDEVRWVRTRGEPRYEEGEMVAVCGAIQDITERKGYEQEIEEQRDNLKLLNQVVRHDIRNNLQVIRGHASMIEECTDKSGQEHIDTVQKCTKSAIELTKTARNLSETMVNTETDIEPVRLDQHLDSVINNARSEFDDAIITVETPIPNSIVSGNNLLKAVFRNLLKNAVVHNDKETPQIQLSVTVNDETLTVAVADNGPGISDDHKEEIFGKGNKGLDSPGTGIGLYLVQTLVDQYGGDVRVEDNNPEGAVFVVELPMIDAEQA</sequence>
<dbReference type="Pfam" id="PF01590">
    <property type="entry name" value="GAF"/>
    <property type="match status" value="1"/>
</dbReference>
<feature type="coiled-coil region" evidence="6">
    <location>
        <begin position="398"/>
        <end position="425"/>
    </location>
</feature>
<dbReference type="InterPro" id="IPR013656">
    <property type="entry name" value="PAS_4"/>
</dbReference>
<dbReference type="InterPro" id="IPR003018">
    <property type="entry name" value="GAF"/>
</dbReference>
<evidence type="ECO:0000256" key="2">
    <source>
        <dbReference type="ARBA" id="ARBA00012438"/>
    </source>
</evidence>
<feature type="domain" description="Histidine kinase" evidence="8">
    <location>
        <begin position="716"/>
        <end position="923"/>
    </location>
</feature>
<dbReference type="CDD" id="cd00082">
    <property type="entry name" value="HisKA"/>
    <property type="match status" value="1"/>
</dbReference>
<comment type="caution">
    <text evidence="11">The sequence shown here is derived from an EMBL/GenBank/DDBJ whole genome shotgun (WGS) entry which is preliminary data.</text>
</comment>
<dbReference type="Gene3D" id="3.30.450.40">
    <property type="match status" value="1"/>
</dbReference>
<dbReference type="PROSITE" id="PS50112">
    <property type="entry name" value="PAS"/>
    <property type="match status" value="3"/>
</dbReference>
<dbReference type="PANTHER" id="PTHR43304">
    <property type="entry name" value="PHYTOCHROME-LIKE PROTEIN CPH1"/>
    <property type="match status" value="1"/>
</dbReference>
<dbReference type="InterPro" id="IPR052162">
    <property type="entry name" value="Sensor_kinase/Photoreceptor"/>
</dbReference>
<dbReference type="InterPro" id="IPR004358">
    <property type="entry name" value="Sig_transdc_His_kin-like_C"/>
</dbReference>
<feature type="domain" description="PAC" evidence="10">
    <location>
        <begin position="101"/>
        <end position="151"/>
    </location>
</feature>
<dbReference type="PANTHER" id="PTHR43304:SF1">
    <property type="entry name" value="PAC DOMAIN-CONTAINING PROTEIN"/>
    <property type="match status" value="1"/>
</dbReference>
<dbReference type="EMBL" id="QMDW01000030">
    <property type="protein sequence ID" value="RJX47883.1"/>
    <property type="molecule type" value="Genomic_DNA"/>
</dbReference>
<evidence type="ECO:0000313" key="11">
    <source>
        <dbReference type="EMBL" id="RJX47883.1"/>
    </source>
</evidence>
<evidence type="ECO:0000256" key="1">
    <source>
        <dbReference type="ARBA" id="ARBA00000085"/>
    </source>
</evidence>
<evidence type="ECO:0000259" key="8">
    <source>
        <dbReference type="PROSITE" id="PS50109"/>
    </source>
</evidence>
<comment type="catalytic activity">
    <reaction evidence="1">
        <text>ATP + protein L-histidine = ADP + protein N-phospho-L-histidine.</text>
        <dbReference type="EC" id="2.7.13.3"/>
    </reaction>
</comment>
<dbReference type="Pfam" id="PF08447">
    <property type="entry name" value="PAS_3"/>
    <property type="match status" value="2"/>
</dbReference>
<feature type="domain" description="PAS" evidence="9">
    <location>
        <begin position="21"/>
        <end position="98"/>
    </location>
</feature>
<dbReference type="PROSITE" id="PS50109">
    <property type="entry name" value="HIS_KIN"/>
    <property type="match status" value="1"/>
</dbReference>
<keyword evidence="3" id="KW-0597">Phosphoprotein</keyword>
<dbReference type="AlphaFoldDB" id="A0A3A6Q286"/>
<dbReference type="InterPro" id="IPR013655">
    <property type="entry name" value="PAS_fold_3"/>
</dbReference>
<dbReference type="SMART" id="SM00387">
    <property type="entry name" value="HATPase_c"/>
    <property type="match status" value="1"/>
</dbReference>
<dbReference type="InterPro" id="IPR035965">
    <property type="entry name" value="PAS-like_dom_sf"/>
</dbReference>
<organism evidence="11 12">
    <name type="scientific">Halonotius pteroides</name>
    <dbReference type="NCBI Taxonomy" id="268735"/>
    <lineage>
        <taxon>Archaea</taxon>
        <taxon>Methanobacteriati</taxon>
        <taxon>Methanobacteriota</taxon>
        <taxon>Stenosarchaea group</taxon>
        <taxon>Halobacteria</taxon>
        <taxon>Halobacteriales</taxon>
        <taxon>Haloferacaceae</taxon>
        <taxon>Halonotius</taxon>
    </lineage>
</organism>
<feature type="domain" description="PAC" evidence="10">
    <location>
        <begin position="654"/>
        <end position="705"/>
    </location>
</feature>
<dbReference type="SMART" id="SM00086">
    <property type="entry name" value="PAC"/>
    <property type="match status" value="3"/>
</dbReference>
<evidence type="ECO:0000313" key="12">
    <source>
        <dbReference type="Proteomes" id="UP000281564"/>
    </source>
</evidence>
<dbReference type="Proteomes" id="UP000281564">
    <property type="component" value="Unassembled WGS sequence"/>
</dbReference>
<feature type="domain" description="PAS" evidence="9">
    <location>
        <begin position="277"/>
        <end position="344"/>
    </location>
</feature>
<feature type="region of interest" description="Disordered" evidence="7">
    <location>
        <begin position="1"/>
        <end position="21"/>
    </location>
</feature>
<evidence type="ECO:0000256" key="3">
    <source>
        <dbReference type="ARBA" id="ARBA00022553"/>
    </source>
</evidence>
<evidence type="ECO:0000256" key="5">
    <source>
        <dbReference type="ARBA" id="ARBA00022777"/>
    </source>
</evidence>
<evidence type="ECO:0000259" key="9">
    <source>
        <dbReference type="PROSITE" id="PS50112"/>
    </source>
</evidence>
<dbReference type="Gene3D" id="2.10.70.100">
    <property type="match status" value="1"/>
</dbReference>
<keyword evidence="12" id="KW-1185">Reference proteome</keyword>
<dbReference type="PROSITE" id="PS50113">
    <property type="entry name" value="PAC"/>
    <property type="match status" value="4"/>
</dbReference>
<reference evidence="11 12" key="1">
    <citation type="submission" date="2018-06" db="EMBL/GenBank/DDBJ databases">
        <title>Halonotius sp. F13-13 a new haloarchaeeon isolated from a solar saltern from Isla Cristina, Huelva, Spain.</title>
        <authorList>
            <person name="Duran-Viseras A."/>
            <person name="Sanchez-Porro C."/>
            <person name="Ventosa A."/>
        </authorList>
    </citation>
    <scope>NUCLEOTIDE SEQUENCE [LARGE SCALE GENOMIC DNA]</scope>
    <source>
        <strain evidence="11 12">CECT 7525</strain>
    </source>
</reference>
<dbReference type="InterPro" id="IPR005467">
    <property type="entry name" value="His_kinase_dom"/>
</dbReference>
<dbReference type="InterPro" id="IPR000014">
    <property type="entry name" value="PAS"/>
</dbReference>
<dbReference type="SMART" id="SM00091">
    <property type="entry name" value="PAS"/>
    <property type="match status" value="3"/>
</dbReference>
<protein>
    <recommendedName>
        <fullName evidence="2">histidine kinase</fullName>
        <ecNumber evidence="2">2.7.13.3</ecNumber>
    </recommendedName>
</protein>
<dbReference type="SUPFAM" id="SSF55874">
    <property type="entry name" value="ATPase domain of HSP90 chaperone/DNA topoisomerase II/histidine kinase"/>
    <property type="match status" value="1"/>
</dbReference>
<dbReference type="SMART" id="SM00065">
    <property type="entry name" value="GAF"/>
    <property type="match status" value="1"/>
</dbReference>